<dbReference type="OrthoDB" id="276744at2759"/>
<sequence length="131" mass="16263">MIRVLEHLYYEDRLRKLGLFSLEKRRCRVNLITTFQYLKEYYRRNGEGLFMRECRYRMRGNSLKLEERRFRLDIRKKFFPLRVVRHWNRLSREVVDDPSVEVFMTRLDGALSNLKGRWEVPMAEWLEQDDL</sequence>
<reference evidence="2" key="2">
    <citation type="submission" date="2017-12" db="EMBL/GenBank/DDBJ databases">
        <title>Genome sequence of the Bar-tailed Godwit (Limosa lapponica baueri).</title>
        <authorList>
            <person name="Lima N.C.B."/>
            <person name="Parody-Merino A.M."/>
            <person name="Battley P.F."/>
            <person name="Fidler A.E."/>
            <person name="Prosdocimi F."/>
        </authorList>
    </citation>
    <scope>NUCLEOTIDE SEQUENCE [LARGE SCALE GENOMIC DNA]</scope>
</reference>
<dbReference type="Proteomes" id="UP000233556">
    <property type="component" value="Unassembled WGS sequence"/>
</dbReference>
<name>A0A2I0T083_LIMLA</name>
<dbReference type="EMBL" id="KZ529900">
    <property type="protein sequence ID" value="PKU27207.1"/>
    <property type="molecule type" value="Genomic_DNA"/>
</dbReference>
<gene>
    <name evidence="1" type="ORF">llap_22489</name>
</gene>
<organism evidence="1 2">
    <name type="scientific">Limosa lapponica baueri</name>
    <dbReference type="NCBI Taxonomy" id="1758121"/>
    <lineage>
        <taxon>Eukaryota</taxon>
        <taxon>Metazoa</taxon>
        <taxon>Chordata</taxon>
        <taxon>Craniata</taxon>
        <taxon>Vertebrata</taxon>
        <taxon>Euteleostomi</taxon>
        <taxon>Archelosauria</taxon>
        <taxon>Archosauria</taxon>
        <taxon>Dinosauria</taxon>
        <taxon>Saurischia</taxon>
        <taxon>Theropoda</taxon>
        <taxon>Coelurosauria</taxon>
        <taxon>Aves</taxon>
        <taxon>Neognathae</taxon>
        <taxon>Neoaves</taxon>
        <taxon>Charadriiformes</taxon>
        <taxon>Scolopacidae</taxon>
        <taxon>Limosa</taxon>
    </lineage>
</organism>
<accession>A0A2I0T083</accession>
<evidence type="ECO:0000313" key="1">
    <source>
        <dbReference type="EMBL" id="PKU27207.1"/>
    </source>
</evidence>
<keyword evidence="2" id="KW-1185">Reference proteome</keyword>
<dbReference type="AlphaFoldDB" id="A0A2I0T083"/>
<protein>
    <submittedName>
        <fullName evidence="1">Uncharacterized protein</fullName>
    </submittedName>
</protein>
<evidence type="ECO:0000313" key="2">
    <source>
        <dbReference type="Proteomes" id="UP000233556"/>
    </source>
</evidence>
<proteinExistence type="predicted"/>
<reference evidence="2" key="1">
    <citation type="submission" date="2017-11" db="EMBL/GenBank/DDBJ databases">
        <authorList>
            <person name="Lima N.C."/>
            <person name="Parody-Merino A.M."/>
            <person name="Battley P.F."/>
            <person name="Fidler A.E."/>
            <person name="Prosdocimi F."/>
        </authorList>
    </citation>
    <scope>NUCLEOTIDE SEQUENCE [LARGE SCALE GENOMIC DNA]</scope>
</reference>